<dbReference type="RefSeq" id="WP_027639197.1">
    <property type="nucleotide sequence ID" value="NZ_BAAACD010000026.1"/>
</dbReference>
<sequence length="222" mass="24884">MRNEKIKSSSWAFIITMCILFWPVGFYLLYKKLSSDKSVVLKNSKTVKIVGIVFIALSIIYIIMGLTGELKDSKGNAPVGIIIIVILFFGCGGVFMIRTSKKMQLQGEKFKKYISIVINNNETSIDNIASAMNVSYEEAINDLKIMIDKGYFLNAYVDLGSREFVIRKKQYEPINVKKNSSVNEVKEEKPKMKVVVCKNCGGNNTILEGEISECEFCGSPLS</sequence>
<dbReference type="Proteomes" id="UP000246114">
    <property type="component" value="Unassembled WGS sequence"/>
</dbReference>
<protein>
    <submittedName>
        <fullName evidence="3">Uncharacterized protein</fullName>
    </submittedName>
</protein>
<gene>
    <name evidence="2" type="ORF">DBY38_01125</name>
    <name evidence="3" type="ORF">SAMN04487885_11838</name>
</gene>
<keyword evidence="4" id="KW-1185">Reference proteome</keyword>
<reference evidence="3 4" key="1">
    <citation type="submission" date="2016-10" db="EMBL/GenBank/DDBJ databases">
        <authorList>
            <person name="de Groot N.N."/>
        </authorList>
    </citation>
    <scope>NUCLEOTIDE SEQUENCE [LARGE SCALE GENOMIC DNA]</scope>
    <source>
        <strain evidence="3 4">NLAE-zl-G419</strain>
    </source>
</reference>
<dbReference type="AlphaFoldDB" id="A0A1I2N7P8"/>
<evidence type="ECO:0000313" key="2">
    <source>
        <dbReference type="EMBL" id="PWL55560.1"/>
    </source>
</evidence>
<dbReference type="STRING" id="1529.SAMN04487885_11838"/>
<dbReference type="GeneID" id="90545578"/>
<organism evidence="3 4">
    <name type="scientific">Clostridium cadaveris</name>
    <dbReference type="NCBI Taxonomy" id="1529"/>
    <lineage>
        <taxon>Bacteria</taxon>
        <taxon>Bacillati</taxon>
        <taxon>Bacillota</taxon>
        <taxon>Clostridia</taxon>
        <taxon>Eubacteriales</taxon>
        <taxon>Clostridiaceae</taxon>
        <taxon>Clostridium</taxon>
    </lineage>
</organism>
<reference evidence="2 5" key="2">
    <citation type="submission" date="2018-03" db="EMBL/GenBank/DDBJ databases">
        <title>The uncultured portion of the human microbiome is neutrally assembled.</title>
        <authorList>
            <person name="Jeraldo P."/>
            <person name="Boardman L."/>
            <person name="White B.A."/>
            <person name="Nelson H."/>
            <person name="Goldenfeld N."/>
            <person name="Chia N."/>
        </authorList>
    </citation>
    <scope>NUCLEOTIDE SEQUENCE [LARGE SCALE GENOMIC DNA]</scope>
    <source>
        <strain evidence="2">CIM:MAG 903</strain>
    </source>
</reference>
<dbReference type="EMBL" id="FOOE01000018">
    <property type="protein sequence ID" value="SFF97526.1"/>
    <property type="molecule type" value="Genomic_DNA"/>
</dbReference>
<evidence type="ECO:0000256" key="1">
    <source>
        <dbReference type="SAM" id="Phobius"/>
    </source>
</evidence>
<name>A0A1I2N7P8_9CLOT</name>
<dbReference type="eggNOG" id="ENOG50332HY">
    <property type="taxonomic scope" value="Bacteria"/>
</dbReference>
<accession>A0A1I2N7P8</accession>
<keyword evidence="1" id="KW-0812">Transmembrane</keyword>
<proteinExistence type="predicted"/>
<dbReference type="Proteomes" id="UP000182135">
    <property type="component" value="Unassembled WGS sequence"/>
</dbReference>
<evidence type="ECO:0000313" key="3">
    <source>
        <dbReference type="EMBL" id="SFF97526.1"/>
    </source>
</evidence>
<feature type="transmembrane region" description="Helical" evidence="1">
    <location>
        <begin position="49"/>
        <end position="67"/>
    </location>
</feature>
<dbReference type="EMBL" id="QAMZ01000005">
    <property type="protein sequence ID" value="PWL55560.1"/>
    <property type="molecule type" value="Genomic_DNA"/>
</dbReference>
<feature type="transmembrane region" description="Helical" evidence="1">
    <location>
        <begin position="79"/>
        <end position="97"/>
    </location>
</feature>
<evidence type="ECO:0000313" key="4">
    <source>
        <dbReference type="Proteomes" id="UP000182135"/>
    </source>
</evidence>
<feature type="transmembrane region" description="Helical" evidence="1">
    <location>
        <begin position="12"/>
        <end position="29"/>
    </location>
</feature>
<keyword evidence="1" id="KW-0472">Membrane</keyword>
<evidence type="ECO:0000313" key="5">
    <source>
        <dbReference type="Proteomes" id="UP000246114"/>
    </source>
</evidence>
<keyword evidence="1" id="KW-1133">Transmembrane helix</keyword>
<dbReference type="OrthoDB" id="1911372at2"/>